<dbReference type="InterPro" id="IPR036515">
    <property type="entry name" value="Transposase_17_sf"/>
</dbReference>
<accession>A0A3M9N887</accession>
<evidence type="ECO:0000313" key="2">
    <source>
        <dbReference type="Proteomes" id="UP000267223"/>
    </source>
</evidence>
<reference evidence="1 2" key="1">
    <citation type="submission" date="2018-11" db="EMBL/GenBank/DDBJ databases">
        <title>Draft genome sequence of Ferruginibacter sp. BO-59.</title>
        <authorList>
            <person name="Im W.T."/>
        </authorList>
    </citation>
    <scope>NUCLEOTIDE SEQUENCE [LARGE SCALE GENOMIC DNA]</scope>
    <source>
        <strain evidence="1 2">BO-59</strain>
    </source>
</reference>
<dbReference type="AlphaFoldDB" id="A0A3M9N887"/>
<dbReference type="GO" id="GO:0003677">
    <property type="term" value="F:DNA binding"/>
    <property type="evidence" value="ECO:0007669"/>
    <property type="project" value="InterPro"/>
</dbReference>
<organism evidence="1 2">
    <name type="scientific">Hanamia caeni</name>
    <dbReference type="NCBI Taxonomy" id="2294116"/>
    <lineage>
        <taxon>Bacteria</taxon>
        <taxon>Pseudomonadati</taxon>
        <taxon>Bacteroidota</taxon>
        <taxon>Chitinophagia</taxon>
        <taxon>Chitinophagales</taxon>
        <taxon>Chitinophagaceae</taxon>
        <taxon>Hanamia</taxon>
    </lineage>
</organism>
<dbReference type="EMBL" id="RJJR01000015">
    <property type="protein sequence ID" value="RNI33999.1"/>
    <property type="molecule type" value="Genomic_DNA"/>
</dbReference>
<dbReference type="Gene3D" id="3.30.70.1290">
    <property type="entry name" value="Transposase IS200-like"/>
    <property type="match status" value="1"/>
</dbReference>
<sequence length="96" mass="11295">MTSYTKWFDHLKSKGHKIVGYVIMPNYIHVLIDFIKTHQTINLIIGNGKRFMAYDIIKRLKEAQQHKLINFKTIVMSKLIIGNCVFISRTCKIDRI</sequence>
<evidence type="ECO:0000313" key="1">
    <source>
        <dbReference type="EMBL" id="RNI33999.1"/>
    </source>
</evidence>
<name>A0A3M9N887_9BACT</name>
<gene>
    <name evidence="1" type="ORF">EFY79_16955</name>
</gene>
<dbReference type="GO" id="GO:0004803">
    <property type="term" value="F:transposase activity"/>
    <property type="evidence" value="ECO:0007669"/>
    <property type="project" value="InterPro"/>
</dbReference>
<protein>
    <recommendedName>
        <fullName evidence="3">Transposase IS200-like domain-containing protein</fullName>
    </recommendedName>
</protein>
<dbReference type="Proteomes" id="UP000267223">
    <property type="component" value="Unassembled WGS sequence"/>
</dbReference>
<keyword evidence="2" id="KW-1185">Reference proteome</keyword>
<dbReference type="GO" id="GO:0006313">
    <property type="term" value="P:DNA transposition"/>
    <property type="evidence" value="ECO:0007669"/>
    <property type="project" value="InterPro"/>
</dbReference>
<comment type="caution">
    <text evidence="1">The sequence shown here is derived from an EMBL/GenBank/DDBJ whole genome shotgun (WGS) entry which is preliminary data.</text>
</comment>
<dbReference type="SUPFAM" id="SSF143422">
    <property type="entry name" value="Transposase IS200-like"/>
    <property type="match status" value="1"/>
</dbReference>
<proteinExistence type="predicted"/>
<evidence type="ECO:0008006" key="3">
    <source>
        <dbReference type="Google" id="ProtNLM"/>
    </source>
</evidence>